<organism evidence="3">
    <name type="scientific">marine metagenome</name>
    <dbReference type="NCBI Taxonomy" id="408172"/>
    <lineage>
        <taxon>unclassified sequences</taxon>
        <taxon>metagenomes</taxon>
        <taxon>ecological metagenomes</taxon>
    </lineage>
</organism>
<dbReference type="PROSITE" id="PS50404">
    <property type="entry name" value="GST_NTER"/>
    <property type="match status" value="1"/>
</dbReference>
<dbReference type="InterPro" id="IPR004045">
    <property type="entry name" value="Glutathione_S-Trfase_N"/>
</dbReference>
<dbReference type="InterPro" id="IPR050983">
    <property type="entry name" value="GST_Omega/HSP26"/>
</dbReference>
<dbReference type="PANTHER" id="PTHR43968">
    <property type="match status" value="1"/>
</dbReference>
<evidence type="ECO:0000313" key="3">
    <source>
        <dbReference type="EMBL" id="SVA38504.1"/>
    </source>
</evidence>
<reference evidence="3" key="1">
    <citation type="submission" date="2018-05" db="EMBL/GenBank/DDBJ databases">
        <authorList>
            <person name="Lanie J.A."/>
            <person name="Ng W.-L."/>
            <person name="Kazmierczak K.M."/>
            <person name="Andrzejewski T.M."/>
            <person name="Davidsen T.M."/>
            <person name="Wayne K.J."/>
            <person name="Tettelin H."/>
            <person name="Glass J.I."/>
            <person name="Rusch D."/>
            <person name="Podicherti R."/>
            <person name="Tsui H.-C.T."/>
            <person name="Winkler M.E."/>
        </authorList>
    </citation>
    <scope>NUCLEOTIDE SEQUENCE</scope>
</reference>
<feature type="domain" description="GST C-terminal" evidence="2">
    <location>
        <begin position="92"/>
        <end position="210"/>
    </location>
</feature>
<dbReference type="SFLD" id="SFLDG00358">
    <property type="entry name" value="Main_(cytGST)"/>
    <property type="match status" value="1"/>
</dbReference>
<dbReference type="SUPFAM" id="SSF47616">
    <property type="entry name" value="GST C-terminal domain-like"/>
    <property type="match status" value="1"/>
</dbReference>
<dbReference type="Pfam" id="PF13409">
    <property type="entry name" value="GST_N_2"/>
    <property type="match status" value="1"/>
</dbReference>
<evidence type="ECO:0000259" key="1">
    <source>
        <dbReference type="PROSITE" id="PS50404"/>
    </source>
</evidence>
<dbReference type="InterPro" id="IPR010987">
    <property type="entry name" value="Glutathione-S-Trfase_C-like"/>
</dbReference>
<gene>
    <name evidence="3" type="ORF">METZ01_LOCUS91358</name>
</gene>
<dbReference type="Pfam" id="PF13410">
    <property type="entry name" value="GST_C_2"/>
    <property type="match status" value="1"/>
</dbReference>
<dbReference type="PROSITE" id="PS50405">
    <property type="entry name" value="GST_CTER"/>
    <property type="match status" value="1"/>
</dbReference>
<name>A0A381VEB4_9ZZZZ</name>
<dbReference type="SFLD" id="SFLDS00019">
    <property type="entry name" value="Glutathione_Transferase_(cytos"/>
    <property type="match status" value="1"/>
</dbReference>
<dbReference type="InterPro" id="IPR036282">
    <property type="entry name" value="Glutathione-S-Trfase_C_sf"/>
</dbReference>
<dbReference type="GO" id="GO:0005737">
    <property type="term" value="C:cytoplasm"/>
    <property type="evidence" value="ECO:0007669"/>
    <property type="project" value="TreeGrafter"/>
</dbReference>
<dbReference type="PANTHER" id="PTHR43968:SF6">
    <property type="entry name" value="GLUTATHIONE S-TRANSFERASE OMEGA"/>
    <property type="match status" value="1"/>
</dbReference>
<dbReference type="SUPFAM" id="SSF52833">
    <property type="entry name" value="Thioredoxin-like"/>
    <property type="match status" value="1"/>
</dbReference>
<dbReference type="AlphaFoldDB" id="A0A381VEB4"/>
<dbReference type="InterPro" id="IPR040079">
    <property type="entry name" value="Glutathione_S-Trfase"/>
</dbReference>
<sequence>MTSVANRRSMMELYSGNTCIRSHQVRFVLAEKGILTEINNVDGSVVPEDLMALNPYVSLPTLIDRELILYDSRVIVEYLDERYPHPPLMPVSPVERAKLRLGLATIERDFVEPAVALDLVLGTRVENAHRKKLKSLLTSSADLFGIQRFFLSDDFTIVDCVIAPILWRLNLFGIELPGNQKSFDAYMERIFSRVAFKESMTEDEEEMRPD</sequence>
<accession>A0A381VEB4</accession>
<dbReference type="Gene3D" id="1.20.1050.10">
    <property type="match status" value="1"/>
</dbReference>
<dbReference type="EMBL" id="UINC01008559">
    <property type="protein sequence ID" value="SVA38504.1"/>
    <property type="molecule type" value="Genomic_DNA"/>
</dbReference>
<evidence type="ECO:0000259" key="2">
    <source>
        <dbReference type="PROSITE" id="PS50405"/>
    </source>
</evidence>
<protein>
    <recommendedName>
        <fullName evidence="4">GST N-terminal domain-containing protein</fullName>
    </recommendedName>
</protein>
<evidence type="ECO:0008006" key="4">
    <source>
        <dbReference type="Google" id="ProtNLM"/>
    </source>
</evidence>
<dbReference type="Gene3D" id="3.40.30.10">
    <property type="entry name" value="Glutaredoxin"/>
    <property type="match status" value="1"/>
</dbReference>
<proteinExistence type="predicted"/>
<dbReference type="InterPro" id="IPR036249">
    <property type="entry name" value="Thioredoxin-like_sf"/>
</dbReference>
<feature type="domain" description="GST N-terminal" evidence="1">
    <location>
        <begin position="9"/>
        <end position="87"/>
    </location>
</feature>